<sequence length="531" mass="57122">MVGDQNNQALVRRRVRRYGLLAFVGFFFMIAAWSLAAPYDGTPDEQAHIIRAAGVDSGQVAPAPVAASHGSGAFQTVPKGLVRTNCWAYDQTKSAACATSPSADRTPVTVPTGAGRYNPVFYALVGWPLRLWPGWPGVLLARLICAAASAALFAGAFVSAMRWSRFRLLAVGLVAVATPMTLQMSSAVNPSGLEIAAGIALFASGVPLFMRPDGERFDRRLLWQVAIAAAILATLRAAGPLWLAFSALALLLPLRPSRIRRLWGIGAVRWCLAGLLVVGVAGVGWTVVQKATDLGDFRHTVWLSHGQATWAVLQQWREYTDELVGVMSWLDLRLPAFLYIIWELAVGALILAGVVLSNRLDRWRLFVVFLGGAVVPTLMQIKYVNEQGFVTQGRYLLPVLVGLVLMAAFIMEERGVGAGRARTIARLVAGTLLPLQIVALGYTMVRWQHGITKSYPKAHELNPLAGPWHPVVGSLTPLLVEVAGLVVVGALLWRTVGRPATELSSLSAAGQVEHTREADPDRPAEAAMAGA</sequence>
<keyword evidence="2" id="KW-0812">Transmembrane</keyword>
<organism evidence="3 4">
    <name type="scientific">Rugosimonospora africana</name>
    <dbReference type="NCBI Taxonomy" id="556532"/>
    <lineage>
        <taxon>Bacteria</taxon>
        <taxon>Bacillati</taxon>
        <taxon>Actinomycetota</taxon>
        <taxon>Actinomycetes</taxon>
        <taxon>Micromonosporales</taxon>
        <taxon>Micromonosporaceae</taxon>
        <taxon>Rugosimonospora</taxon>
    </lineage>
</organism>
<evidence type="ECO:0000256" key="1">
    <source>
        <dbReference type="SAM" id="MobiDB-lite"/>
    </source>
</evidence>
<dbReference type="AlphaFoldDB" id="A0A8J3QPP5"/>
<evidence type="ECO:0000313" key="3">
    <source>
        <dbReference type="EMBL" id="GIH13967.1"/>
    </source>
</evidence>
<feature type="transmembrane region" description="Helical" evidence="2">
    <location>
        <begin position="363"/>
        <end position="383"/>
    </location>
</feature>
<accession>A0A8J3QPP5</accession>
<feature type="transmembrane region" description="Helical" evidence="2">
    <location>
        <begin position="139"/>
        <end position="159"/>
    </location>
</feature>
<proteinExistence type="predicted"/>
<feature type="transmembrane region" description="Helical" evidence="2">
    <location>
        <begin position="471"/>
        <end position="493"/>
    </location>
</feature>
<feature type="transmembrane region" description="Helical" evidence="2">
    <location>
        <begin position="18"/>
        <end position="36"/>
    </location>
</feature>
<evidence type="ECO:0000313" key="4">
    <source>
        <dbReference type="Proteomes" id="UP000642748"/>
    </source>
</evidence>
<feature type="transmembrane region" description="Helical" evidence="2">
    <location>
        <begin position="336"/>
        <end position="356"/>
    </location>
</feature>
<feature type="transmembrane region" description="Helical" evidence="2">
    <location>
        <begin position="263"/>
        <end position="288"/>
    </location>
</feature>
<keyword evidence="4" id="KW-1185">Reference proteome</keyword>
<feature type="transmembrane region" description="Helical" evidence="2">
    <location>
        <begin position="423"/>
        <end position="445"/>
    </location>
</feature>
<comment type="caution">
    <text evidence="3">The sequence shown here is derived from an EMBL/GenBank/DDBJ whole genome shotgun (WGS) entry which is preliminary data.</text>
</comment>
<feature type="compositionally biased region" description="Basic and acidic residues" evidence="1">
    <location>
        <begin position="513"/>
        <end position="524"/>
    </location>
</feature>
<dbReference type="Proteomes" id="UP000642748">
    <property type="component" value="Unassembled WGS sequence"/>
</dbReference>
<feature type="transmembrane region" description="Helical" evidence="2">
    <location>
        <begin position="221"/>
        <end position="243"/>
    </location>
</feature>
<feature type="region of interest" description="Disordered" evidence="1">
    <location>
        <begin position="506"/>
        <end position="531"/>
    </location>
</feature>
<keyword evidence="2" id="KW-1133">Transmembrane helix</keyword>
<evidence type="ECO:0000256" key="2">
    <source>
        <dbReference type="SAM" id="Phobius"/>
    </source>
</evidence>
<gene>
    <name evidence="3" type="ORF">Raf01_21390</name>
</gene>
<protein>
    <submittedName>
        <fullName evidence="3">Uncharacterized protein</fullName>
    </submittedName>
</protein>
<dbReference type="Pfam" id="PF09913">
    <property type="entry name" value="DUF2142"/>
    <property type="match status" value="1"/>
</dbReference>
<keyword evidence="2" id="KW-0472">Membrane</keyword>
<dbReference type="InterPro" id="IPR018674">
    <property type="entry name" value="DUF2142_membrane"/>
</dbReference>
<feature type="transmembrane region" description="Helical" evidence="2">
    <location>
        <begin position="395"/>
        <end position="411"/>
    </location>
</feature>
<dbReference type="RefSeq" id="WP_203917639.1">
    <property type="nucleotide sequence ID" value="NZ_BONZ01000020.1"/>
</dbReference>
<dbReference type="EMBL" id="BONZ01000020">
    <property type="protein sequence ID" value="GIH13967.1"/>
    <property type="molecule type" value="Genomic_DNA"/>
</dbReference>
<reference evidence="3" key="1">
    <citation type="submission" date="2021-01" db="EMBL/GenBank/DDBJ databases">
        <title>Whole genome shotgun sequence of Rugosimonospora africana NBRC 104875.</title>
        <authorList>
            <person name="Komaki H."/>
            <person name="Tamura T."/>
        </authorList>
    </citation>
    <scope>NUCLEOTIDE SEQUENCE</scope>
    <source>
        <strain evidence="3">NBRC 104875</strain>
    </source>
</reference>
<name>A0A8J3QPP5_9ACTN</name>
<feature type="transmembrane region" description="Helical" evidence="2">
    <location>
        <begin position="191"/>
        <end position="209"/>
    </location>
</feature>